<dbReference type="Pfam" id="PF02472">
    <property type="entry name" value="ExbD"/>
    <property type="match status" value="1"/>
</dbReference>
<dbReference type="RefSeq" id="WP_057818427.1">
    <property type="nucleotide sequence ID" value="NZ_CP031598.1"/>
</dbReference>
<evidence type="ECO:0000256" key="1">
    <source>
        <dbReference type="ARBA" id="ARBA00004162"/>
    </source>
</evidence>
<sequence>MTSLIDVIFLLLLFFMLSSTFSRFAEVEISAAAGGAAAASSDTAPAFLRLGPDTLSLNGQETVLDDLQSAFDDLRETSDETSTPVIVSLRDEVSSQRLTDLLVALRRVERVTITILGAT</sequence>
<dbReference type="AlphaFoldDB" id="A0A0T5P5M1"/>
<evidence type="ECO:0000256" key="3">
    <source>
        <dbReference type="ARBA" id="ARBA00022475"/>
    </source>
</evidence>
<dbReference type="GO" id="GO:0015031">
    <property type="term" value="P:protein transport"/>
    <property type="evidence" value="ECO:0007669"/>
    <property type="project" value="UniProtKB-KW"/>
</dbReference>
<gene>
    <name evidence="9" type="ORF">RIdsm_04249</name>
    <name evidence="8" type="ORF">XM52_18955</name>
</gene>
<name>A0A0T5P5M1_9RHOB</name>
<proteinExistence type="inferred from homology"/>
<dbReference type="GO" id="GO:0005886">
    <property type="term" value="C:plasma membrane"/>
    <property type="evidence" value="ECO:0007669"/>
    <property type="project" value="UniProtKB-SubCell"/>
</dbReference>
<evidence type="ECO:0000256" key="7">
    <source>
        <dbReference type="RuleBase" id="RU003879"/>
    </source>
</evidence>
<dbReference type="PANTHER" id="PTHR30558:SF3">
    <property type="entry name" value="BIOPOLYMER TRANSPORT PROTEIN EXBD-RELATED"/>
    <property type="match status" value="1"/>
</dbReference>
<evidence type="ECO:0000256" key="6">
    <source>
        <dbReference type="ARBA" id="ARBA00023136"/>
    </source>
</evidence>
<dbReference type="Proteomes" id="UP000051401">
    <property type="component" value="Unassembled WGS sequence"/>
</dbReference>
<evidence type="ECO:0000313" key="11">
    <source>
        <dbReference type="Proteomes" id="UP000325785"/>
    </source>
</evidence>
<dbReference type="KEGG" id="rid:RIdsm_04249"/>
<keyword evidence="3" id="KW-1003">Cell membrane</keyword>
<reference evidence="8 10" key="1">
    <citation type="submission" date="2015-04" db="EMBL/GenBank/DDBJ databases">
        <title>The draft genome sequence of Roseovarius indicus B108T.</title>
        <authorList>
            <person name="Li G."/>
            <person name="Lai Q."/>
            <person name="Shao Z."/>
            <person name="Yan P."/>
        </authorList>
    </citation>
    <scope>NUCLEOTIDE SEQUENCE [LARGE SCALE GENOMIC DNA]</scope>
    <source>
        <strain evidence="8 10">B108</strain>
    </source>
</reference>
<evidence type="ECO:0000313" key="10">
    <source>
        <dbReference type="Proteomes" id="UP000051401"/>
    </source>
</evidence>
<evidence type="ECO:0000313" key="8">
    <source>
        <dbReference type="EMBL" id="KRS16406.1"/>
    </source>
</evidence>
<dbReference type="EMBL" id="CP031598">
    <property type="protein sequence ID" value="QEW28419.1"/>
    <property type="molecule type" value="Genomic_DNA"/>
</dbReference>
<protein>
    <submittedName>
        <fullName evidence="8">Biopolymer transporter ExbD</fullName>
    </submittedName>
    <submittedName>
        <fullName evidence="9">TonB system transport protein ExbD</fullName>
    </submittedName>
</protein>
<accession>A0A0T5P5M1</accession>
<keyword evidence="4 7" id="KW-0812">Transmembrane</keyword>
<dbReference type="Proteomes" id="UP000325785">
    <property type="component" value="Chromosome"/>
</dbReference>
<evidence type="ECO:0000256" key="2">
    <source>
        <dbReference type="ARBA" id="ARBA00005811"/>
    </source>
</evidence>
<organism evidence="8 10">
    <name type="scientific">Roseovarius indicus</name>
    <dbReference type="NCBI Taxonomy" id="540747"/>
    <lineage>
        <taxon>Bacteria</taxon>
        <taxon>Pseudomonadati</taxon>
        <taxon>Pseudomonadota</taxon>
        <taxon>Alphaproteobacteria</taxon>
        <taxon>Rhodobacterales</taxon>
        <taxon>Roseobacteraceae</taxon>
        <taxon>Roseovarius</taxon>
    </lineage>
</organism>
<comment type="similarity">
    <text evidence="2 7">Belongs to the ExbD/TolR family.</text>
</comment>
<keyword evidence="7" id="KW-0813">Transport</keyword>
<dbReference type="STRING" id="540747.SAMN04488031_105137"/>
<evidence type="ECO:0000256" key="4">
    <source>
        <dbReference type="ARBA" id="ARBA00022692"/>
    </source>
</evidence>
<keyword evidence="7" id="KW-0653">Protein transport</keyword>
<dbReference type="GO" id="GO:0022857">
    <property type="term" value="F:transmembrane transporter activity"/>
    <property type="evidence" value="ECO:0007669"/>
    <property type="project" value="InterPro"/>
</dbReference>
<evidence type="ECO:0000313" key="9">
    <source>
        <dbReference type="EMBL" id="QEW28419.1"/>
    </source>
</evidence>
<dbReference type="InterPro" id="IPR003400">
    <property type="entry name" value="ExbD"/>
</dbReference>
<evidence type="ECO:0000256" key="5">
    <source>
        <dbReference type="ARBA" id="ARBA00022989"/>
    </source>
</evidence>
<reference evidence="9 11" key="2">
    <citation type="submission" date="2018-08" db="EMBL/GenBank/DDBJ databases">
        <title>Genetic Globetrotter - A new plasmid hitch-hiking vast phylogenetic and geographic distances.</title>
        <authorList>
            <person name="Vollmers J."/>
            <person name="Petersen J."/>
        </authorList>
    </citation>
    <scope>NUCLEOTIDE SEQUENCE [LARGE SCALE GENOMIC DNA]</scope>
    <source>
        <strain evidence="9 11">DSM 26383</strain>
    </source>
</reference>
<comment type="subcellular location">
    <subcellularLocation>
        <location evidence="1">Cell membrane</location>
        <topology evidence="1">Single-pass membrane protein</topology>
    </subcellularLocation>
    <subcellularLocation>
        <location evidence="7">Cell membrane</location>
        <topology evidence="7">Single-pass type II membrane protein</topology>
    </subcellularLocation>
</comment>
<keyword evidence="5" id="KW-1133">Transmembrane helix</keyword>
<dbReference type="PANTHER" id="PTHR30558">
    <property type="entry name" value="EXBD MEMBRANE COMPONENT OF PMF-DRIVEN MACROMOLECULE IMPORT SYSTEM"/>
    <property type="match status" value="1"/>
</dbReference>
<keyword evidence="6" id="KW-0472">Membrane</keyword>
<dbReference type="PATRIC" id="fig|540747.5.peg.1546"/>
<keyword evidence="10" id="KW-1185">Reference proteome</keyword>
<dbReference type="EMBL" id="LAXI01000014">
    <property type="protein sequence ID" value="KRS16406.1"/>
    <property type="molecule type" value="Genomic_DNA"/>
</dbReference>
<dbReference type="OrthoDB" id="7727005at2"/>